<dbReference type="Proteomes" id="UP000261480">
    <property type="component" value="Unplaced"/>
</dbReference>
<dbReference type="Ensembl" id="ENSPMET00000018260.1">
    <property type="protein sequence ID" value="ENSPMEP00000011203.1"/>
    <property type="gene ID" value="ENSPMEG00000000267.1"/>
</dbReference>
<dbReference type="AlphaFoldDB" id="A0A3B3X856"/>
<proteinExistence type="predicted"/>
<organism evidence="1 2">
    <name type="scientific">Poecilia mexicana</name>
    <dbReference type="NCBI Taxonomy" id="48701"/>
    <lineage>
        <taxon>Eukaryota</taxon>
        <taxon>Metazoa</taxon>
        <taxon>Chordata</taxon>
        <taxon>Craniata</taxon>
        <taxon>Vertebrata</taxon>
        <taxon>Euteleostomi</taxon>
        <taxon>Actinopterygii</taxon>
        <taxon>Neopterygii</taxon>
        <taxon>Teleostei</taxon>
        <taxon>Neoteleostei</taxon>
        <taxon>Acanthomorphata</taxon>
        <taxon>Ovalentaria</taxon>
        <taxon>Atherinomorphae</taxon>
        <taxon>Cyprinodontiformes</taxon>
        <taxon>Poeciliidae</taxon>
        <taxon>Poeciliinae</taxon>
        <taxon>Poecilia</taxon>
    </lineage>
</organism>
<reference evidence="1" key="2">
    <citation type="submission" date="2025-09" db="UniProtKB">
        <authorList>
            <consortium name="Ensembl"/>
        </authorList>
    </citation>
    <scope>IDENTIFICATION</scope>
</reference>
<keyword evidence="2" id="KW-1185">Reference proteome</keyword>
<name>A0A3B3X856_9TELE</name>
<sequence length="82" mass="8829">KSSNIFPLYNDQQGGAEAAVEAGQETTATISSGGAAFGLFSTDFKKNEDLKEMLESNKESLKLEAMKRIVQVTRIGSCGRLN</sequence>
<accession>A0A3B3X856</accession>
<evidence type="ECO:0000313" key="1">
    <source>
        <dbReference type="Ensembl" id="ENSPMEP00000011203.1"/>
    </source>
</evidence>
<protein>
    <submittedName>
        <fullName evidence="1">Uncharacterized protein</fullName>
    </submittedName>
</protein>
<evidence type="ECO:0000313" key="2">
    <source>
        <dbReference type="Proteomes" id="UP000261480"/>
    </source>
</evidence>
<reference evidence="1" key="1">
    <citation type="submission" date="2025-08" db="UniProtKB">
        <authorList>
            <consortium name="Ensembl"/>
        </authorList>
    </citation>
    <scope>IDENTIFICATION</scope>
</reference>